<feature type="transmembrane region" description="Helical" evidence="2">
    <location>
        <begin position="176"/>
        <end position="195"/>
    </location>
</feature>
<name>A0A9Q9IL45_9ACTN</name>
<dbReference type="AlphaFoldDB" id="A0A9Q9IL45"/>
<dbReference type="Gene3D" id="1.25.40.10">
    <property type="entry name" value="Tetratricopeptide repeat domain"/>
    <property type="match status" value="1"/>
</dbReference>
<evidence type="ECO:0000256" key="1">
    <source>
        <dbReference type="SAM" id="MobiDB-lite"/>
    </source>
</evidence>
<dbReference type="EMBL" id="CP073767">
    <property type="protein sequence ID" value="UWZ55837.1"/>
    <property type="molecule type" value="Genomic_DNA"/>
</dbReference>
<keyword evidence="2" id="KW-0812">Transmembrane</keyword>
<evidence type="ECO:0000259" key="3">
    <source>
        <dbReference type="SMART" id="SM01043"/>
    </source>
</evidence>
<proteinExistence type="predicted"/>
<dbReference type="Gene3D" id="1.10.10.10">
    <property type="entry name" value="Winged helix-like DNA-binding domain superfamily/Winged helix DNA-binding domain"/>
    <property type="match status" value="1"/>
</dbReference>
<evidence type="ECO:0000313" key="4">
    <source>
        <dbReference type="EMBL" id="UWZ55837.1"/>
    </source>
</evidence>
<organism evidence="4 5">
    <name type="scientific">Dactylosporangium aurantiacum</name>
    <dbReference type="NCBI Taxonomy" id="35754"/>
    <lineage>
        <taxon>Bacteria</taxon>
        <taxon>Bacillati</taxon>
        <taxon>Actinomycetota</taxon>
        <taxon>Actinomycetes</taxon>
        <taxon>Micromonosporales</taxon>
        <taxon>Micromonosporaceae</taxon>
        <taxon>Dactylosporangium</taxon>
    </lineage>
</organism>
<dbReference type="SMART" id="SM01043">
    <property type="entry name" value="BTAD"/>
    <property type="match status" value="1"/>
</dbReference>
<feature type="domain" description="Bacterial transcriptional activator" evidence="3">
    <location>
        <begin position="613"/>
        <end position="738"/>
    </location>
</feature>
<dbReference type="OrthoDB" id="8444614at2"/>
<dbReference type="PANTHER" id="PTHR35807">
    <property type="entry name" value="TRANSCRIPTIONAL REGULATOR REDD-RELATED"/>
    <property type="match status" value="1"/>
</dbReference>
<keyword evidence="2" id="KW-1133">Transmembrane helix</keyword>
<dbReference type="InterPro" id="IPR051677">
    <property type="entry name" value="AfsR-DnrI-RedD_regulator"/>
</dbReference>
<dbReference type="InterPro" id="IPR011990">
    <property type="entry name" value="TPR-like_helical_dom_sf"/>
</dbReference>
<keyword evidence="5" id="KW-1185">Reference proteome</keyword>
<dbReference type="Proteomes" id="UP001058003">
    <property type="component" value="Chromosome"/>
</dbReference>
<feature type="transmembrane region" description="Helical" evidence="2">
    <location>
        <begin position="7"/>
        <end position="30"/>
    </location>
</feature>
<dbReference type="InterPro" id="IPR005158">
    <property type="entry name" value="BTAD"/>
</dbReference>
<keyword evidence="2" id="KW-0472">Membrane</keyword>
<protein>
    <recommendedName>
        <fullName evidence="3">Bacterial transcriptional activator domain-containing protein</fullName>
    </recommendedName>
</protein>
<evidence type="ECO:0000313" key="5">
    <source>
        <dbReference type="Proteomes" id="UP001058003"/>
    </source>
</evidence>
<feature type="transmembrane region" description="Helical" evidence="2">
    <location>
        <begin position="50"/>
        <end position="75"/>
    </location>
</feature>
<feature type="region of interest" description="Disordered" evidence="1">
    <location>
        <begin position="446"/>
        <end position="497"/>
    </location>
</feature>
<accession>A0A9Q9IL45</accession>
<feature type="region of interest" description="Disordered" evidence="1">
    <location>
        <begin position="238"/>
        <end position="264"/>
    </location>
</feature>
<reference evidence="4" key="1">
    <citation type="submission" date="2021-04" db="EMBL/GenBank/DDBJ databases">
        <title>Dactylosporangium aurantiacum NRRL B-8018 full assembly.</title>
        <authorList>
            <person name="Hartkoorn R.C."/>
            <person name="Beaudoing E."/>
            <person name="Hot D."/>
        </authorList>
    </citation>
    <scope>NUCLEOTIDE SEQUENCE</scope>
    <source>
        <strain evidence="4">NRRL B-8018</strain>
    </source>
</reference>
<sequence>MVIVRWLRSVVSGLGLLLVIVGLPAGLVVLQRAAQWDWRQVVVDPLSDSGVVAALSAAGWLLWLTLLWMVVLDIIDTVRHVERAPRLPVPAHAAVTALVSGVLLAVEALRAGGTASLTDHHERASSVTAPPATALPTTQASAVSSLPDMRGGGPAAVEHVSSRSTLTVAGLDVPGGWLPVPVAAAVTAAAALVWAHRRRQYLPRPPGGWLRNDADLAPLPTVVDRIVRLTRSAIDADPDLTATPLSDAHGRASDPAADSRVPDTVPNSVPDAATAWPVEVVLPGAGVALVGPGAEDAARGLLVAATIGQAVGTRVLVSRRLWTMLLGPATAAGASERIQVIADEAESPAPTSSGSVWATVVVLVDAAAHTQGAARQLASGDDSTTRTVVVGVASTMHSWQVAADGRLYAVAGPAPVVDRLPVLNLSTARTLLGALGVLTTTGGDLDSPAADSVQSTERHHVPSTVPGVGSADASNGRPGHEVPAPADLPAWPDPPPQDAGHVRRLLVRVLGVPVVLMPHPDGSLSAVHIRRSAGQQILVLLIVHPAGLSAADLKDAIWPTTPSSAAHRHFLTTVSELRRSLHDAAGRPVLLQRRRPGDPDGSWYRLDPAAVQVDLWRFRSVLDAAAVTTDPIHRYHLLTEAADLAGDLAQGWDHEWLATAREHIARHQMDVLTHLAGLAPDQPTAIQLLQQAQHVSPTNEVVHRELMALHAAAGDTNAMRRAAATYTEHLARQFAEHLITYPAGDVAEQHATQDPARTPLTDPPPRQAAHDGPSVPTRG</sequence>
<feature type="region of interest" description="Disordered" evidence="1">
    <location>
        <begin position="748"/>
        <end position="779"/>
    </location>
</feature>
<dbReference type="KEGG" id="daur:Daura_06445"/>
<dbReference type="InterPro" id="IPR036388">
    <property type="entry name" value="WH-like_DNA-bd_sf"/>
</dbReference>
<gene>
    <name evidence="4" type="ORF">Daura_06445</name>
</gene>
<evidence type="ECO:0000256" key="2">
    <source>
        <dbReference type="SAM" id="Phobius"/>
    </source>
</evidence>
<dbReference type="RefSeq" id="WP_033362364.1">
    <property type="nucleotide sequence ID" value="NZ_CP073767.1"/>
</dbReference>